<sequence length="109" mass="12491">MKLRILLIKLHVLRLQLPIPRLKLPIPHLRLPILLIQLRLPLRDQLVLCMQFLIFILQLRFLRLEKLVFRESLGFEVCEGGFEFGVQVGGVGFEVGDVEAEGFGFGVTL</sequence>
<accession>A0A5C3QI15</accession>
<dbReference type="EMBL" id="ML178826">
    <property type="protein sequence ID" value="TFL01127.1"/>
    <property type="molecule type" value="Genomic_DNA"/>
</dbReference>
<evidence type="ECO:0000313" key="1">
    <source>
        <dbReference type="EMBL" id="TFL01127.1"/>
    </source>
</evidence>
<evidence type="ECO:0000313" key="2">
    <source>
        <dbReference type="Proteomes" id="UP000305067"/>
    </source>
</evidence>
<dbReference type="Proteomes" id="UP000305067">
    <property type="component" value="Unassembled WGS sequence"/>
</dbReference>
<gene>
    <name evidence="1" type="ORF">BDV98DRAFT_568517</name>
</gene>
<proteinExistence type="predicted"/>
<organism evidence="1 2">
    <name type="scientific">Pterulicium gracile</name>
    <dbReference type="NCBI Taxonomy" id="1884261"/>
    <lineage>
        <taxon>Eukaryota</taxon>
        <taxon>Fungi</taxon>
        <taxon>Dikarya</taxon>
        <taxon>Basidiomycota</taxon>
        <taxon>Agaricomycotina</taxon>
        <taxon>Agaricomycetes</taxon>
        <taxon>Agaricomycetidae</taxon>
        <taxon>Agaricales</taxon>
        <taxon>Pleurotineae</taxon>
        <taxon>Pterulaceae</taxon>
        <taxon>Pterulicium</taxon>
    </lineage>
</organism>
<dbReference type="AlphaFoldDB" id="A0A5C3QI15"/>
<name>A0A5C3QI15_9AGAR</name>
<keyword evidence="2" id="KW-1185">Reference proteome</keyword>
<protein>
    <submittedName>
        <fullName evidence="1">Uncharacterized protein</fullName>
    </submittedName>
</protein>
<reference evidence="1 2" key="1">
    <citation type="journal article" date="2019" name="Nat. Ecol. Evol.">
        <title>Megaphylogeny resolves global patterns of mushroom evolution.</title>
        <authorList>
            <person name="Varga T."/>
            <person name="Krizsan K."/>
            <person name="Foldi C."/>
            <person name="Dima B."/>
            <person name="Sanchez-Garcia M."/>
            <person name="Sanchez-Ramirez S."/>
            <person name="Szollosi G.J."/>
            <person name="Szarkandi J.G."/>
            <person name="Papp V."/>
            <person name="Albert L."/>
            <person name="Andreopoulos W."/>
            <person name="Angelini C."/>
            <person name="Antonin V."/>
            <person name="Barry K.W."/>
            <person name="Bougher N.L."/>
            <person name="Buchanan P."/>
            <person name="Buyck B."/>
            <person name="Bense V."/>
            <person name="Catcheside P."/>
            <person name="Chovatia M."/>
            <person name="Cooper J."/>
            <person name="Damon W."/>
            <person name="Desjardin D."/>
            <person name="Finy P."/>
            <person name="Geml J."/>
            <person name="Haridas S."/>
            <person name="Hughes K."/>
            <person name="Justo A."/>
            <person name="Karasinski D."/>
            <person name="Kautmanova I."/>
            <person name="Kiss B."/>
            <person name="Kocsube S."/>
            <person name="Kotiranta H."/>
            <person name="LaButti K.M."/>
            <person name="Lechner B.E."/>
            <person name="Liimatainen K."/>
            <person name="Lipzen A."/>
            <person name="Lukacs Z."/>
            <person name="Mihaltcheva S."/>
            <person name="Morgado L.N."/>
            <person name="Niskanen T."/>
            <person name="Noordeloos M.E."/>
            <person name="Ohm R.A."/>
            <person name="Ortiz-Santana B."/>
            <person name="Ovrebo C."/>
            <person name="Racz N."/>
            <person name="Riley R."/>
            <person name="Savchenko A."/>
            <person name="Shiryaev A."/>
            <person name="Soop K."/>
            <person name="Spirin V."/>
            <person name="Szebenyi C."/>
            <person name="Tomsovsky M."/>
            <person name="Tulloss R.E."/>
            <person name="Uehling J."/>
            <person name="Grigoriev I.V."/>
            <person name="Vagvolgyi C."/>
            <person name="Papp T."/>
            <person name="Martin F.M."/>
            <person name="Miettinen O."/>
            <person name="Hibbett D.S."/>
            <person name="Nagy L.G."/>
        </authorList>
    </citation>
    <scope>NUCLEOTIDE SEQUENCE [LARGE SCALE GENOMIC DNA]</scope>
    <source>
        <strain evidence="1 2">CBS 309.79</strain>
    </source>
</reference>